<proteinExistence type="predicted"/>
<dbReference type="EMBL" id="LDJX01000006">
    <property type="protein sequence ID" value="KPM31051.1"/>
    <property type="molecule type" value="Genomic_DNA"/>
</dbReference>
<name>A0A0P7AXJ0_9FLAO</name>
<evidence type="ECO:0000313" key="1">
    <source>
        <dbReference type="EMBL" id="KPM31051.1"/>
    </source>
</evidence>
<reference evidence="1 2" key="1">
    <citation type="submission" date="2015-09" db="EMBL/GenBank/DDBJ databases">
        <title>Genome sequence of the marine flavobacterium Croceitalea dokdonensis DOKDO 023 that contains proton- and sodium-pumping rhodopsins.</title>
        <authorList>
            <person name="Kwon S.-K."/>
            <person name="Lee H.K."/>
            <person name="Kwak M.-J."/>
            <person name="Kim J.F."/>
        </authorList>
    </citation>
    <scope>NUCLEOTIDE SEQUENCE [LARGE SCALE GENOMIC DNA]</scope>
    <source>
        <strain evidence="1 2">DOKDO 023</strain>
    </source>
</reference>
<evidence type="ECO:0000313" key="2">
    <source>
        <dbReference type="Proteomes" id="UP000050280"/>
    </source>
</evidence>
<comment type="caution">
    <text evidence="1">The sequence shown here is derived from an EMBL/GenBank/DDBJ whole genome shotgun (WGS) entry which is preliminary data.</text>
</comment>
<sequence length="47" mass="5417">MSKEINKTFAALPFKQSLQYLIRFQIVSGEPLKINPKLNLNDQNLNV</sequence>
<organism evidence="1 2">
    <name type="scientific">Croceitalea dokdonensis DOKDO 023</name>
    <dbReference type="NCBI Taxonomy" id="1300341"/>
    <lineage>
        <taxon>Bacteria</taxon>
        <taxon>Pseudomonadati</taxon>
        <taxon>Bacteroidota</taxon>
        <taxon>Flavobacteriia</taxon>
        <taxon>Flavobacteriales</taxon>
        <taxon>Flavobacteriaceae</taxon>
        <taxon>Croceitalea</taxon>
    </lineage>
</organism>
<accession>A0A0P7AXJ0</accession>
<dbReference type="AlphaFoldDB" id="A0A0P7AXJ0"/>
<protein>
    <submittedName>
        <fullName evidence="1">Uncharacterized protein</fullName>
    </submittedName>
</protein>
<gene>
    <name evidence="1" type="ORF">I595_3030</name>
</gene>
<dbReference type="STRING" id="1300341.I595_3030"/>
<dbReference type="Proteomes" id="UP000050280">
    <property type="component" value="Unassembled WGS sequence"/>
</dbReference>
<keyword evidence="2" id="KW-1185">Reference proteome</keyword>